<reference evidence="2" key="1">
    <citation type="submission" date="2023-02" db="EMBL/GenBank/DDBJ databases">
        <title>Genome of toxic invasive species Heracleum sosnowskyi carries increased number of genes despite the absence of recent whole-genome duplications.</title>
        <authorList>
            <person name="Schelkunov M."/>
            <person name="Shtratnikova V."/>
            <person name="Makarenko M."/>
            <person name="Klepikova A."/>
            <person name="Omelchenko D."/>
            <person name="Novikova G."/>
            <person name="Obukhova E."/>
            <person name="Bogdanov V."/>
            <person name="Penin A."/>
            <person name="Logacheva M."/>
        </authorList>
    </citation>
    <scope>NUCLEOTIDE SEQUENCE</scope>
    <source>
        <strain evidence="2">Hsosn_3</strain>
        <tissue evidence="2">Leaf</tissue>
    </source>
</reference>
<evidence type="ECO:0000313" key="3">
    <source>
        <dbReference type="Proteomes" id="UP001237642"/>
    </source>
</evidence>
<feature type="region of interest" description="Disordered" evidence="1">
    <location>
        <begin position="234"/>
        <end position="282"/>
    </location>
</feature>
<dbReference type="PANTHER" id="PTHR47481">
    <property type="match status" value="1"/>
</dbReference>
<accession>A0AAD8LY38</accession>
<dbReference type="PANTHER" id="PTHR47481:SF41">
    <property type="entry name" value="COPIA-LIKE POLYPROTEIN_RETROTRANSPOSON"/>
    <property type="match status" value="1"/>
</dbReference>
<protein>
    <submittedName>
        <fullName evidence="2">Uncharacterized protein</fullName>
    </submittedName>
</protein>
<feature type="compositionally biased region" description="Low complexity" evidence="1">
    <location>
        <begin position="267"/>
        <end position="282"/>
    </location>
</feature>
<organism evidence="2 3">
    <name type="scientific">Heracleum sosnowskyi</name>
    <dbReference type="NCBI Taxonomy" id="360622"/>
    <lineage>
        <taxon>Eukaryota</taxon>
        <taxon>Viridiplantae</taxon>
        <taxon>Streptophyta</taxon>
        <taxon>Embryophyta</taxon>
        <taxon>Tracheophyta</taxon>
        <taxon>Spermatophyta</taxon>
        <taxon>Magnoliopsida</taxon>
        <taxon>eudicotyledons</taxon>
        <taxon>Gunneridae</taxon>
        <taxon>Pentapetalae</taxon>
        <taxon>asterids</taxon>
        <taxon>campanulids</taxon>
        <taxon>Apiales</taxon>
        <taxon>Apiaceae</taxon>
        <taxon>Apioideae</taxon>
        <taxon>apioid superclade</taxon>
        <taxon>Tordylieae</taxon>
        <taxon>Tordyliinae</taxon>
        <taxon>Heracleum</taxon>
    </lineage>
</organism>
<proteinExistence type="predicted"/>
<comment type="caution">
    <text evidence="2">The sequence shown here is derived from an EMBL/GenBank/DDBJ whole genome shotgun (WGS) entry which is preliminary data.</text>
</comment>
<sequence>MSTLNEYIRIFKSTCDELASIGKLVDDRKKVFWLLNGLGRDYESFVTTMLKLHIPSYREVRPGYNHFTSKGRGFMHSSSNTKANTLTPFKGQGGNNGHSHMSKNNYFDSGTNLACKICGKRSHPSSKCWYRSDNTDMPNDVPKAFAAMTIRDGPDPYAKWFVDSAASSHMTGNPGFREWRHTPNMMSKTNLFQGPTYVQPLSIDNNVCISSSPIDTYDTNSSISLHNQEDLIDTTLDIPTNPPECQSSSCPSSSTLRNHDSQEGEPSTSGSTSTNNDASSQK</sequence>
<dbReference type="EMBL" id="JAUIZM010000017">
    <property type="protein sequence ID" value="KAK1352429.1"/>
    <property type="molecule type" value="Genomic_DNA"/>
</dbReference>
<dbReference type="Proteomes" id="UP001237642">
    <property type="component" value="Unassembled WGS sequence"/>
</dbReference>
<name>A0AAD8LY38_9APIA</name>
<evidence type="ECO:0000256" key="1">
    <source>
        <dbReference type="SAM" id="MobiDB-lite"/>
    </source>
</evidence>
<reference evidence="2" key="2">
    <citation type="submission" date="2023-05" db="EMBL/GenBank/DDBJ databases">
        <authorList>
            <person name="Schelkunov M.I."/>
        </authorList>
    </citation>
    <scope>NUCLEOTIDE SEQUENCE</scope>
    <source>
        <strain evidence="2">Hsosn_3</strain>
        <tissue evidence="2">Leaf</tissue>
    </source>
</reference>
<keyword evidence="3" id="KW-1185">Reference proteome</keyword>
<gene>
    <name evidence="2" type="ORF">POM88_053368</name>
</gene>
<evidence type="ECO:0000313" key="2">
    <source>
        <dbReference type="EMBL" id="KAK1352429.1"/>
    </source>
</evidence>
<dbReference type="AlphaFoldDB" id="A0AAD8LY38"/>